<dbReference type="PANTHER" id="PTHR30469:SF20">
    <property type="entry name" value="EFFLUX RND TRANSPORTER PERIPLASMIC ADAPTOR SUBUNIT"/>
    <property type="match status" value="1"/>
</dbReference>
<comment type="caution">
    <text evidence="4">The sequence shown here is derived from an EMBL/GenBank/DDBJ whole genome shotgun (WGS) entry which is preliminary data.</text>
</comment>
<name>A0ABQ3J5C3_9RHOB</name>
<evidence type="ECO:0000313" key="5">
    <source>
        <dbReference type="Proteomes" id="UP000609802"/>
    </source>
</evidence>
<feature type="domain" description="Multidrug resistance protein MdtA-like barrel-sandwich hybrid" evidence="3">
    <location>
        <begin position="56"/>
        <end position="176"/>
    </location>
</feature>
<dbReference type="SUPFAM" id="SSF111369">
    <property type="entry name" value="HlyD-like secretion proteins"/>
    <property type="match status" value="1"/>
</dbReference>
<feature type="signal peptide" evidence="2">
    <location>
        <begin position="1"/>
        <end position="24"/>
    </location>
</feature>
<reference evidence="5" key="1">
    <citation type="journal article" date="2019" name="Int. J. Syst. Evol. Microbiol.">
        <title>The Global Catalogue of Microorganisms (GCM) 10K type strain sequencing project: providing services to taxonomists for standard genome sequencing and annotation.</title>
        <authorList>
            <consortium name="The Broad Institute Genomics Platform"/>
            <consortium name="The Broad Institute Genome Sequencing Center for Infectious Disease"/>
            <person name="Wu L."/>
            <person name="Ma J."/>
        </authorList>
    </citation>
    <scope>NUCLEOTIDE SEQUENCE [LARGE SCALE GENOMIC DNA]</scope>
    <source>
        <strain evidence="5">KCTC 42443</strain>
    </source>
</reference>
<dbReference type="Gene3D" id="2.40.420.20">
    <property type="match status" value="1"/>
</dbReference>
<accession>A0ABQ3J5C3</accession>
<evidence type="ECO:0000256" key="2">
    <source>
        <dbReference type="SAM" id="SignalP"/>
    </source>
</evidence>
<keyword evidence="2" id="KW-0732">Signal</keyword>
<gene>
    <name evidence="4" type="ORF">GCM10016455_23550</name>
</gene>
<dbReference type="PANTHER" id="PTHR30469">
    <property type="entry name" value="MULTIDRUG RESISTANCE PROTEIN MDTA"/>
    <property type="match status" value="1"/>
</dbReference>
<dbReference type="Pfam" id="PF25917">
    <property type="entry name" value="BSH_RND"/>
    <property type="match status" value="1"/>
</dbReference>
<evidence type="ECO:0000313" key="4">
    <source>
        <dbReference type="EMBL" id="GHF01804.1"/>
    </source>
</evidence>
<dbReference type="Proteomes" id="UP000609802">
    <property type="component" value="Unassembled WGS sequence"/>
</dbReference>
<proteinExistence type="inferred from homology"/>
<organism evidence="4 5">
    <name type="scientific">Aliiroseovarius zhejiangensis</name>
    <dbReference type="NCBI Taxonomy" id="1632025"/>
    <lineage>
        <taxon>Bacteria</taxon>
        <taxon>Pseudomonadati</taxon>
        <taxon>Pseudomonadota</taxon>
        <taxon>Alphaproteobacteria</taxon>
        <taxon>Rhodobacterales</taxon>
        <taxon>Paracoccaceae</taxon>
        <taxon>Aliiroseovarius</taxon>
    </lineage>
</organism>
<comment type="similarity">
    <text evidence="1">Belongs to the membrane fusion protein (MFP) (TC 8.A.1) family.</text>
</comment>
<dbReference type="Gene3D" id="1.10.287.470">
    <property type="entry name" value="Helix hairpin bin"/>
    <property type="match status" value="1"/>
</dbReference>
<feature type="chain" id="PRO_5046298514" evidence="2">
    <location>
        <begin position="25"/>
        <end position="351"/>
    </location>
</feature>
<evidence type="ECO:0000256" key="1">
    <source>
        <dbReference type="ARBA" id="ARBA00009477"/>
    </source>
</evidence>
<dbReference type="InterPro" id="IPR006143">
    <property type="entry name" value="RND_pump_MFP"/>
</dbReference>
<dbReference type="Gene3D" id="2.40.30.170">
    <property type="match status" value="1"/>
</dbReference>
<dbReference type="InterPro" id="IPR058625">
    <property type="entry name" value="MdtA-like_BSH"/>
</dbReference>
<dbReference type="EMBL" id="BNCH01000005">
    <property type="protein sequence ID" value="GHF01804.1"/>
    <property type="molecule type" value="Genomic_DNA"/>
</dbReference>
<protein>
    <submittedName>
        <fullName evidence="4">Hemolysin D</fullName>
    </submittedName>
</protein>
<dbReference type="Gene3D" id="2.40.50.100">
    <property type="match status" value="1"/>
</dbReference>
<dbReference type="NCBIfam" id="TIGR01730">
    <property type="entry name" value="RND_mfp"/>
    <property type="match status" value="1"/>
</dbReference>
<evidence type="ECO:0000259" key="3">
    <source>
        <dbReference type="Pfam" id="PF25917"/>
    </source>
</evidence>
<keyword evidence="5" id="KW-1185">Reference proteome</keyword>
<dbReference type="RefSeq" id="WP_191286736.1">
    <property type="nucleotide sequence ID" value="NZ_BNCH01000005.1"/>
</dbReference>
<sequence>MPVFPRFLAAVAAAIIATASTGFAEEPVRPVKLMTVTANDDTLSRVFFGKVVARQSVDLAFQVGGQIVEFPVIEGQFVSEGDMLVQLDQEQFSLALEQAVVQKDLAERTLDRLTKLQGNTVSQVALDDATTQLNLTDIAFRQAERNLNNATLYAPFDALVTARNVDNFVTVSAGTPVVRLHDMSEVRIEIDVPEILFQTASKEKNVRFMAEFPAHDTPFPVAIREFNAEASSAGQTYRLTLGMAPRSDLNVLPGSSVNVRVSASHETPGILIPATAIVAAPDGALSVMRFVADAGDGDTGTVSATPITVEPAPNGDFTLLSGLSDGDVIVAAGATALRDGDAVRRFTGFAN</sequence>